<evidence type="ECO:0000256" key="1">
    <source>
        <dbReference type="SAM" id="SignalP"/>
    </source>
</evidence>
<sequence length="231" mass="25245">MKRKMKMRLKFLIVLLSISVAFVACDKDDLSGDATLKISAKIKNGVTEKSSSNITSAQLTFNEGYVWVSEIVFDGDIKGEASVSKSIERFSKINFATGIAEPSLDDIIIPAGEYTSVYLGVELRDEDSQPCILMKGTYQRTDGTSSPIEFRFNSGEVFEAESDGTIVESNKTAIASIVFDPSVWFSVISATRLDNATVNNDGVIIISESSNESIFDDVADRLDVSTEAEFK</sequence>
<organism evidence="2 3">
    <name type="scientific">Draconibacterium halophilum</name>
    <dbReference type="NCBI Taxonomy" id="2706887"/>
    <lineage>
        <taxon>Bacteria</taxon>
        <taxon>Pseudomonadati</taxon>
        <taxon>Bacteroidota</taxon>
        <taxon>Bacteroidia</taxon>
        <taxon>Marinilabiliales</taxon>
        <taxon>Prolixibacteraceae</taxon>
        <taxon>Draconibacterium</taxon>
    </lineage>
</organism>
<gene>
    <name evidence="2" type="ORF">G0Q07_14155</name>
</gene>
<evidence type="ECO:0000313" key="2">
    <source>
        <dbReference type="EMBL" id="QIA08791.1"/>
    </source>
</evidence>
<feature type="chain" id="PRO_5025542033" description="DUF4382 domain-containing protein" evidence="1">
    <location>
        <begin position="27"/>
        <end position="231"/>
    </location>
</feature>
<accession>A0A6C0RI58</accession>
<dbReference type="EMBL" id="CP048409">
    <property type="protein sequence ID" value="QIA08791.1"/>
    <property type="molecule type" value="Genomic_DNA"/>
</dbReference>
<dbReference type="PROSITE" id="PS51257">
    <property type="entry name" value="PROKAR_LIPOPROTEIN"/>
    <property type="match status" value="1"/>
</dbReference>
<dbReference type="Proteomes" id="UP000474630">
    <property type="component" value="Chromosome"/>
</dbReference>
<proteinExistence type="predicted"/>
<evidence type="ECO:0008006" key="4">
    <source>
        <dbReference type="Google" id="ProtNLM"/>
    </source>
</evidence>
<reference evidence="2 3" key="1">
    <citation type="submission" date="2020-02" db="EMBL/GenBank/DDBJ databases">
        <title>Genome sequencing for Draconibacterium sp. strain M1.</title>
        <authorList>
            <person name="Park S.-J."/>
        </authorList>
    </citation>
    <scope>NUCLEOTIDE SEQUENCE [LARGE SCALE GENOMIC DNA]</scope>
    <source>
        <strain evidence="2 3">M1</strain>
    </source>
</reference>
<dbReference type="KEGG" id="drc:G0Q07_14155"/>
<dbReference type="RefSeq" id="WP_163347234.1">
    <property type="nucleotide sequence ID" value="NZ_CP048409.1"/>
</dbReference>
<keyword evidence="1" id="KW-0732">Signal</keyword>
<evidence type="ECO:0000313" key="3">
    <source>
        <dbReference type="Proteomes" id="UP000474630"/>
    </source>
</evidence>
<name>A0A6C0RI58_9BACT</name>
<protein>
    <recommendedName>
        <fullName evidence="4">DUF4382 domain-containing protein</fullName>
    </recommendedName>
</protein>
<keyword evidence="3" id="KW-1185">Reference proteome</keyword>
<feature type="signal peptide" evidence="1">
    <location>
        <begin position="1"/>
        <end position="26"/>
    </location>
</feature>
<dbReference type="AlphaFoldDB" id="A0A6C0RI58"/>